<organism evidence="2 3">
    <name type="scientific">Mucilaginibacter straminoryzae</name>
    <dbReference type="NCBI Taxonomy" id="2932774"/>
    <lineage>
        <taxon>Bacteria</taxon>
        <taxon>Pseudomonadati</taxon>
        <taxon>Bacteroidota</taxon>
        <taxon>Sphingobacteriia</taxon>
        <taxon>Sphingobacteriales</taxon>
        <taxon>Sphingobacteriaceae</taxon>
        <taxon>Mucilaginibacter</taxon>
    </lineage>
</organism>
<feature type="transmembrane region" description="Helical" evidence="1">
    <location>
        <begin position="5"/>
        <end position="26"/>
    </location>
</feature>
<sequence length="171" mass="18945">MKSKLLNYLLIAAVAMVWGLIIYRVVDAVSGEDEPIVLQNKARPKEPLQDYAMHPDTTSLALNYPDPFEHTAPRETKSALAVPVEVKPLPVSTAPHLTPPTAVNWSFISYGGYLRNPGSKKTLALVTINGREFMLSEGETAEQVKLLKNMRDSIKIAFAGKTRYIAINKRP</sequence>
<protein>
    <submittedName>
        <fullName evidence="2">Uncharacterized protein</fullName>
    </submittedName>
</protein>
<reference evidence="2" key="1">
    <citation type="submission" date="2022-04" db="EMBL/GenBank/DDBJ databases">
        <title>Mucilaginibacter sp. RS28 isolated from freshwater.</title>
        <authorList>
            <person name="Ko S.-R."/>
        </authorList>
    </citation>
    <scope>NUCLEOTIDE SEQUENCE</scope>
    <source>
        <strain evidence="2">RS28</strain>
    </source>
</reference>
<keyword evidence="3" id="KW-1185">Reference proteome</keyword>
<keyword evidence="1" id="KW-0472">Membrane</keyword>
<dbReference type="Proteomes" id="UP001139450">
    <property type="component" value="Unassembled WGS sequence"/>
</dbReference>
<comment type="caution">
    <text evidence="2">The sequence shown here is derived from an EMBL/GenBank/DDBJ whole genome shotgun (WGS) entry which is preliminary data.</text>
</comment>
<keyword evidence="1" id="KW-1133">Transmembrane helix</keyword>
<accession>A0A9X1X6Q1</accession>
<keyword evidence="1" id="KW-0812">Transmembrane</keyword>
<evidence type="ECO:0000256" key="1">
    <source>
        <dbReference type="SAM" id="Phobius"/>
    </source>
</evidence>
<dbReference type="EMBL" id="JALJEJ010000017">
    <property type="protein sequence ID" value="MCJ8212034.1"/>
    <property type="molecule type" value="Genomic_DNA"/>
</dbReference>
<evidence type="ECO:0000313" key="3">
    <source>
        <dbReference type="Proteomes" id="UP001139450"/>
    </source>
</evidence>
<gene>
    <name evidence="2" type="ORF">MUY27_20120</name>
</gene>
<evidence type="ECO:0000313" key="2">
    <source>
        <dbReference type="EMBL" id="MCJ8212034.1"/>
    </source>
</evidence>
<name>A0A9X1X6Q1_9SPHI</name>
<proteinExistence type="predicted"/>
<dbReference type="AlphaFoldDB" id="A0A9X1X6Q1"/>
<dbReference type="RefSeq" id="WP_245133227.1">
    <property type="nucleotide sequence ID" value="NZ_JALJEJ010000017.1"/>
</dbReference>